<dbReference type="GO" id="GO:0035838">
    <property type="term" value="C:growing cell tip"/>
    <property type="evidence" value="ECO:0007669"/>
    <property type="project" value="TreeGrafter"/>
</dbReference>
<accession>A0A0J0XN35</accession>
<feature type="transmembrane region" description="Helical" evidence="5">
    <location>
        <begin position="123"/>
        <end position="146"/>
    </location>
</feature>
<keyword evidence="3 5" id="KW-1133">Transmembrane helix</keyword>
<evidence type="ECO:0000256" key="4">
    <source>
        <dbReference type="ARBA" id="ARBA00023136"/>
    </source>
</evidence>
<dbReference type="Gene3D" id="1.20.140.150">
    <property type="match status" value="1"/>
</dbReference>
<reference evidence="7 8" key="1">
    <citation type="submission" date="2015-03" db="EMBL/GenBank/DDBJ databases">
        <title>Genomics and transcriptomics of the oil-accumulating basidiomycete yeast T. oleaginosus allow insights into substrate utilization and the diverse evolutionary trajectories of mating systems in fungi.</title>
        <authorList>
            <consortium name="DOE Joint Genome Institute"/>
            <person name="Kourist R."/>
            <person name="Kracht O."/>
            <person name="Bracharz F."/>
            <person name="Lipzen A."/>
            <person name="Nolan M."/>
            <person name="Ohm R."/>
            <person name="Grigoriev I."/>
            <person name="Sun S."/>
            <person name="Heitman J."/>
            <person name="Bruck T."/>
            <person name="Nowrousian M."/>
        </authorList>
    </citation>
    <scope>NUCLEOTIDE SEQUENCE [LARGE SCALE GENOMIC DNA]</scope>
    <source>
        <strain evidence="7 8">IBC0246</strain>
    </source>
</reference>
<evidence type="ECO:0000256" key="6">
    <source>
        <dbReference type="SAM" id="SignalP"/>
    </source>
</evidence>
<keyword evidence="6" id="KW-0732">Signal</keyword>
<keyword evidence="8" id="KW-1185">Reference proteome</keyword>
<dbReference type="GO" id="GO:0032153">
    <property type="term" value="C:cell division site"/>
    <property type="evidence" value="ECO:0007669"/>
    <property type="project" value="TreeGrafter"/>
</dbReference>
<dbReference type="PANTHER" id="PTHR28013">
    <property type="entry name" value="PROTEIN DCV1-RELATED"/>
    <property type="match status" value="1"/>
</dbReference>
<dbReference type="InterPro" id="IPR009571">
    <property type="entry name" value="SUR7/Rim9-like_fungi"/>
</dbReference>
<dbReference type="Proteomes" id="UP000053611">
    <property type="component" value="Unassembled WGS sequence"/>
</dbReference>
<protein>
    <submittedName>
        <fullName evidence="7">Pali-domain-containing protein</fullName>
    </submittedName>
</protein>
<evidence type="ECO:0000256" key="5">
    <source>
        <dbReference type="SAM" id="Phobius"/>
    </source>
</evidence>
<name>A0A0J0XN35_9TREE</name>
<feature type="chain" id="PRO_5005245429" evidence="6">
    <location>
        <begin position="31"/>
        <end position="202"/>
    </location>
</feature>
<dbReference type="PANTHER" id="PTHR28013:SF3">
    <property type="entry name" value="PROTEIN DCV1-RELATED"/>
    <property type="match status" value="1"/>
</dbReference>
<evidence type="ECO:0000256" key="2">
    <source>
        <dbReference type="ARBA" id="ARBA00022692"/>
    </source>
</evidence>
<feature type="transmembrane region" description="Helical" evidence="5">
    <location>
        <begin position="166"/>
        <end position="186"/>
    </location>
</feature>
<proteinExistence type="predicted"/>
<feature type="transmembrane region" description="Helical" evidence="5">
    <location>
        <begin position="94"/>
        <end position="116"/>
    </location>
</feature>
<dbReference type="EMBL" id="KQ087204">
    <property type="protein sequence ID" value="KLT42502.1"/>
    <property type="molecule type" value="Genomic_DNA"/>
</dbReference>
<keyword evidence="4 5" id="KW-0472">Membrane</keyword>
<comment type="subcellular location">
    <subcellularLocation>
        <location evidence="1">Membrane</location>
        <topology evidence="1">Multi-pass membrane protein</topology>
    </subcellularLocation>
</comment>
<sequence length="202" mass="21478">MPSPAFPGMFLAFAAAVLLLFASISPPVWERVSFLNVETPAGRNVYGVFGLCLKATERLCTRRSIGYNLQAQGLDNTLIQMNSDILHNLSKTLILHPIAGALSFLAFLCGLIGVACASRAATIMMALLSFLGALAGLVIFVIDMVLWNVLKNRVNDAGYNATLGNANWFTVGAVAAMIMAMCASFFGACGRFATGRAAGEKY</sequence>
<keyword evidence="2 5" id="KW-0812">Transmembrane</keyword>
<gene>
    <name evidence="7" type="ORF">CC85DRAFT_285412</name>
</gene>
<evidence type="ECO:0000256" key="3">
    <source>
        <dbReference type="ARBA" id="ARBA00022989"/>
    </source>
</evidence>
<organism evidence="7 8">
    <name type="scientific">Cutaneotrichosporon oleaginosum</name>
    <dbReference type="NCBI Taxonomy" id="879819"/>
    <lineage>
        <taxon>Eukaryota</taxon>
        <taxon>Fungi</taxon>
        <taxon>Dikarya</taxon>
        <taxon>Basidiomycota</taxon>
        <taxon>Agaricomycotina</taxon>
        <taxon>Tremellomycetes</taxon>
        <taxon>Trichosporonales</taxon>
        <taxon>Trichosporonaceae</taxon>
        <taxon>Cutaneotrichosporon</taxon>
    </lineage>
</organism>
<evidence type="ECO:0000313" key="8">
    <source>
        <dbReference type="Proteomes" id="UP000053611"/>
    </source>
</evidence>
<dbReference type="OrthoDB" id="2354757at2759"/>
<dbReference type="AlphaFoldDB" id="A0A0J0XN35"/>
<dbReference type="InterPro" id="IPR051380">
    <property type="entry name" value="pH-response_reg_palI/RIM9"/>
</dbReference>
<evidence type="ECO:0000256" key="1">
    <source>
        <dbReference type="ARBA" id="ARBA00004141"/>
    </source>
</evidence>
<dbReference type="Pfam" id="PF06687">
    <property type="entry name" value="SUR7"/>
    <property type="match status" value="1"/>
</dbReference>
<dbReference type="GO" id="GO:0005886">
    <property type="term" value="C:plasma membrane"/>
    <property type="evidence" value="ECO:0007669"/>
    <property type="project" value="InterPro"/>
</dbReference>
<evidence type="ECO:0000313" key="7">
    <source>
        <dbReference type="EMBL" id="KLT42502.1"/>
    </source>
</evidence>
<feature type="signal peptide" evidence="6">
    <location>
        <begin position="1"/>
        <end position="30"/>
    </location>
</feature>